<reference evidence="3" key="1">
    <citation type="submission" date="2018-05" db="EMBL/GenBank/DDBJ databases">
        <authorList>
            <person name="Lanie J.A."/>
            <person name="Ng W.-L."/>
            <person name="Kazmierczak K.M."/>
            <person name="Andrzejewski T.M."/>
            <person name="Davidsen T.M."/>
            <person name="Wayne K.J."/>
            <person name="Tettelin H."/>
            <person name="Glass J.I."/>
            <person name="Rusch D."/>
            <person name="Podicherti R."/>
            <person name="Tsui H.-C.T."/>
            <person name="Winkler M.E."/>
        </authorList>
    </citation>
    <scope>NUCLEOTIDE SEQUENCE</scope>
</reference>
<dbReference type="InterPro" id="IPR014027">
    <property type="entry name" value="UDP-Glc/GDP-Man_DH_C"/>
</dbReference>
<dbReference type="InterPro" id="IPR028359">
    <property type="entry name" value="UDP_ManNAc/GlcNAc_DH"/>
</dbReference>
<dbReference type="GO" id="GO:0016628">
    <property type="term" value="F:oxidoreductase activity, acting on the CH-CH group of donors, NAD or NADP as acceptor"/>
    <property type="evidence" value="ECO:0007669"/>
    <property type="project" value="InterPro"/>
</dbReference>
<dbReference type="EMBL" id="UINC01126715">
    <property type="protein sequence ID" value="SVD05374.1"/>
    <property type="molecule type" value="Genomic_DNA"/>
</dbReference>
<dbReference type="InterPro" id="IPR014026">
    <property type="entry name" value="UDP-Glc/GDP-Man_DH_dimer"/>
</dbReference>
<feature type="non-terminal residue" evidence="3">
    <location>
        <position position="1"/>
    </location>
</feature>
<proteinExistence type="inferred from homology"/>
<dbReference type="Gene3D" id="3.40.50.720">
    <property type="entry name" value="NAD(P)-binding Rossmann-like Domain"/>
    <property type="match status" value="2"/>
</dbReference>
<evidence type="ECO:0000259" key="2">
    <source>
        <dbReference type="SMART" id="SM00984"/>
    </source>
</evidence>
<organism evidence="3">
    <name type="scientific">marine metagenome</name>
    <dbReference type="NCBI Taxonomy" id="408172"/>
    <lineage>
        <taxon>unclassified sequences</taxon>
        <taxon>metagenomes</taxon>
        <taxon>ecological metagenomes</taxon>
    </lineage>
</organism>
<dbReference type="PANTHER" id="PTHR43491">
    <property type="entry name" value="UDP-N-ACETYL-D-MANNOSAMINE DEHYDROGENASE"/>
    <property type="match status" value="1"/>
</dbReference>
<comment type="similarity">
    <text evidence="1">Belongs to the UDP-glucose/GDP-mannose dehydrogenase family.</text>
</comment>
<dbReference type="Pfam" id="PF03720">
    <property type="entry name" value="UDPG_MGDP_dh_C"/>
    <property type="match status" value="1"/>
</dbReference>
<dbReference type="PIRSF" id="PIRSF500136">
    <property type="entry name" value="UDP_ManNAc_DH"/>
    <property type="match status" value="1"/>
</dbReference>
<dbReference type="SMART" id="SM00984">
    <property type="entry name" value="UDPG_MGDP_dh_C"/>
    <property type="match status" value="1"/>
</dbReference>
<feature type="domain" description="UDP-glucose/GDP-mannose dehydrogenase C-terminal" evidence="2">
    <location>
        <begin position="169"/>
        <end position="265"/>
    </location>
</feature>
<dbReference type="SUPFAM" id="SSF48179">
    <property type="entry name" value="6-phosphogluconate dehydrogenase C-terminal domain-like"/>
    <property type="match status" value="1"/>
</dbReference>
<dbReference type="InterPro" id="IPR017476">
    <property type="entry name" value="UDP-Glc/GDP-Man"/>
</dbReference>
<dbReference type="InterPro" id="IPR036220">
    <property type="entry name" value="UDP-Glc/GDP-Man_DH_C_sf"/>
</dbReference>
<name>A0A382S644_9ZZZZ</name>
<dbReference type="SUPFAM" id="SSF52413">
    <property type="entry name" value="UDP-glucose/GDP-mannose dehydrogenase C-terminal domain"/>
    <property type="match status" value="1"/>
</dbReference>
<dbReference type="InterPro" id="IPR008927">
    <property type="entry name" value="6-PGluconate_DH-like_C_sf"/>
</dbReference>
<dbReference type="GO" id="GO:0051287">
    <property type="term" value="F:NAD binding"/>
    <property type="evidence" value="ECO:0007669"/>
    <property type="project" value="InterPro"/>
</dbReference>
<dbReference type="Pfam" id="PF00984">
    <property type="entry name" value="UDPG_MGDP_dh"/>
    <property type="match status" value="1"/>
</dbReference>
<dbReference type="PANTHER" id="PTHR43491:SF2">
    <property type="entry name" value="UDP-N-ACETYL-D-MANNOSAMINE DEHYDROGENASE"/>
    <property type="match status" value="1"/>
</dbReference>
<evidence type="ECO:0000256" key="1">
    <source>
        <dbReference type="ARBA" id="ARBA00006601"/>
    </source>
</evidence>
<evidence type="ECO:0000313" key="3">
    <source>
        <dbReference type="EMBL" id="SVD05374.1"/>
    </source>
</evidence>
<dbReference type="GO" id="GO:0000271">
    <property type="term" value="P:polysaccharide biosynthetic process"/>
    <property type="evidence" value="ECO:0007669"/>
    <property type="project" value="InterPro"/>
</dbReference>
<dbReference type="GO" id="GO:0016616">
    <property type="term" value="F:oxidoreductase activity, acting on the CH-OH group of donors, NAD or NADP as acceptor"/>
    <property type="evidence" value="ECO:0007669"/>
    <property type="project" value="InterPro"/>
</dbReference>
<dbReference type="PIRSF" id="PIRSF000124">
    <property type="entry name" value="UDPglc_GDPman_dh"/>
    <property type="match status" value="1"/>
</dbReference>
<accession>A0A382S644</accession>
<protein>
    <recommendedName>
        <fullName evidence="2">UDP-glucose/GDP-mannose dehydrogenase C-terminal domain-containing protein</fullName>
    </recommendedName>
</protein>
<sequence>SLKIGKNFGLAFCPERLAENQAIEELGLLPQIIGTEDNFSKNMTNKLFNLFGVELLFTNYLSAELIKLFNNVHRFTDFAVANQFSVIAEKYNQNIYEIINMANKNYPRGHIPSPGLTAGTCLRKDFGLLNESSSAPDLFLSAWKINEHMPFHLVSSAKKYTKIRGKTIAVLGYGFKKNSDDIRDSLVPKLLRYIEREVPKKVLLCEPNIPKKNIEGFKNTDLNSCLKKADIIFIAINHDAFNKETILGKIKKNAWCVDLWNVLGQKQLVLRYN</sequence>
<dbReference type="AlphaFoldDB" id="A0A382S644"/>
<gene>
    <name evidence="3" type="ORF">METZ01_LOCUS358228</name>
</gene>